<dbReference type="VEuPathDB" id="FungiDB:RhiirA1_471775"/>
<accession>A0A2N0R3M0</accession>
<proteinExistence type="predicted"/>
<evidence type="ECO:0000313" key="1">
    <source>
        <dbReference type="EMBL" id="PKC57906.1"/>
    </source>
</evidence>
<reference evidence="1 2" key="1">
    <citation type="submission" date="2017-10" db="EMBL/GenBank/DDBJ databases">
        <title>Extensive intraspecific genome diversity in a model arbuscular mycorrhizal fungus.</title>
        <authorList>
            <person name="Chen E.C.H."/>
            <person name="Morin E."/>
            <person name="Baudet D."/>
            <person name="Noel J."/>
            <person name="Ndikumana S."/>
            <person name="Charron P."/>
            <person name="St-Onge C."/>
            <person name="Giorgi J."/>
            <person name="Grigoriev I.V."/>
            <person name="Roux C."/>
            <person name="Martin F.M."/>
            <person name="Corradi N."/>
        </authorList>
    </citation>
    <scope>NUCLEOTIDE SEQUENCE [LARGE SCALE GENOMIC DNA]</scope>
    <source>
        <strain evidence="1 2">A1</strain>
    </source>
</reference>
<dbReference type="Proteomes" id="UP000232688">
    <property type="component" value="Unassembled WGS sequence"/>
</dbReference>
<reference evidence="1 2" key="2">
    <citation type="submission" date="2017-10" db="EMBL/GenBank/DDBJ databases">
        <title>Genome analyses suggest a sexual origin of heterokaryosis in a supposedly ancient asexual fungus.</title>
        <authorList>
            <person name="Corradi N."/>
            <person name="Sedzielewska K."/>
            <person name="Noel J."/>
            <person name="Charron P."/>
            <person name="Farinelli L."/>
            <person name="Marton T."/>
            <person name="Kruger M."/>
            <person name="Pelin A."/>
            <person name="Brachmann A."/>
            <person name="Corradi N."/>
        </authorList>
    </citation>
    <scope>NUCLEOTIDE SEQUENCE [LARGE SCALE GENOMIC DNA]</scope>
    <source>
        <strain evidence="1 2">A1</strain>
    </source>
</reference>
<organism evidence="1 2">
    <name type="scientific">Rhizophagus irregularis</name>
    <dbReference type="NCBI Taxonomy" id="588596"/>
    <lineage>
        <taxon>Eukaryota</taxon>
        <taxon>Fungi</taxon>
        <taxon>Fungi incertae sedis</taxon>
        <taxon>Mucoromycota</taxon>
        <taxon>Glomeromycotina</taxon>
        <taxon>Glomeromycetes</taxon>
        <taxon>Glomerales</taxon>
        <taxon>Glomeraceae</taxon>
        <taxon>Rhizophagus</taxon>
    </lineage>
</organism>
<protein>
    <submittedName>
        <fullName evidence="1">Uncharacterized protein</fullName>
    </submittedName>
</protein>
<sequence length="601" mass="69201">MLHEYFEPIANQEEGGRRDKAQRELIARDPLRFFVIGDIEAQVILRDRLLFKTKSQLGTGPVGVQMILRDRLTFKEPKPDYKIARRWEEEHVNVNRQIHLYNPTLVKVNNGIGTIGNIETVNGFSAGSKKEVPYLQSDDDDFQPAISTTQKRKNLSLKRDKKSNVPAKKVKATNRDEENLDLFFNSNKAKGSTSSDFLKNMASSNSQYLEMTNGTSEVNSSRPYTLPHQIQSAPRNQDLITPHKPTLYEHTAKYLSKHFSMSINQDCVIMKANQVVTIPSEIRHWLIDSFSSEKDKFKSSIITSFNPDHPFRKICEIILYDFFSMSSEATLNRDIGERKYTFIKDVKSVFPEFDFTLSKVDGIGFKTGSNKELVFIEISGGPESPVEKHVKEDTEKLIKEAMFGLISLLRDYLDKNAEYARNICTYMVQGIGDRITLSKLQLDQKHFYKVLQIKSAKLPFSFDEVEKYLEVFELLYALISELKNTQKELKKLTCSNSAVDQPTVRSWLWVLNNIATWEGVGITYEEKLLQVTGYALRRRKKIEKVYRPFKSIDETKYAMAEILTHKLIELHHKDVDSGEYTRIVGAILPLAERHDHETPEM</sequence>
<dbReference type="AlphaFoldDB" id="A0A2N0R3M0"/>
<dbReference type="EMBL" id="LLXH01001683">
    <property type="protein sequence ID" value="PKC57906.1"/>
    <property type="molecule type" value="Genomic_DNA"/>
</dbReference>
<name>A0A2N0R3M0_9GLOM</name>
<comment type="caution">
    <text evidence="1">The sequence shown here is derived from an EMBL/GenBank/DDBJ whole genome shotgun (WGS) entry which is preliminary data.</text>
</comment>
<dbReference type="VEuPathDB" id="FungiDB:FUN_016723"/>
<evidence type="ECO:0000313" key="2">
    <source>
        <dbReference type="Proteomes" id="UP000232688"/>
    </source>
</evidence>
<dbReference type="VEuPathDB" id="FungiDB:RhiirFUN_020947"/>
<gene>
    <name evidence="1" type="ORF">RhiirA1_471775</name>
</gene>